<gene>
    <name evidence="2" type="ORF">HED64_07505</name>
</gene>
<dbReference type="Gene3D" id="3.40.630.30">
    <property type="match status" value="1"/>
</dbReference>
<keyword evidence="3" id="KW-1185">Reference proteome</keyword>
<dbReference type="RefSeq" id="WP_168151419.1">
    <property type="nucleotide sequence ID" value="NZ_JAAWVT010000002.1"/>
</dbReference>
<feature type="domain" description="N-acetyltransferase" evidence="1">
    <location>
        <begin position="1"/>
        <end position="153"/>
    </location>
</feature>
<name>A0ABX1G3F2_9MICC</name>
<evidence type="ECO:0000313" key="2">
    <source>
        <dbReference type="EMBL" id="NKG20558.1"/>
    </source>
</evidence>
<dbReference type="PROSITE" id="PS51186">
    <property type="entry name" value="GNAT"/>
    <property type="match status" value="1"/>
</dbReference>
<dbReference type="Pfam" id="PF13508">
    <property type="entry name" value="Acetyltransf_7"/>
    <property type="match status" value="1"/>
</dbReference>
<dbReference type="CDD" id="cd04301">
    <property type="entry name" value="NAT_SF"/>
    <property type="match status" value="1"/>
</dbReference>
<dbReference type="InterPro" id="IPR016181">
    <property type="entry name" value="Acyl_CoA_acyltransferase"/>
</dbReference>
<organism evidence="2 3">
    <name type="scientific">Paeniglutamicibacter terrestris</name>
    <dbReference type="NCBI Taxonomy" id="2723403"/>
    <lineage>
        <taxon>Bacteria</taxon>
        <taxon>Bacillati</taxon>
        <taxon>Actinomycetota</taxon>
        <taxon>Actinomycetes</taxon>
        <taxon>Micrococcales</taxon>
        <taxon>Micrococcaceae</taxon>
        <taxon>Paeniglutamicibacter</taxon>
    </lineage>
</organism>
<reference evidence="2 3" key="1">
    <citation type="submission" date="2020-04" db="EMBL/GenBank/DDBJ databases">
        <title>Paeniglutamicibacter sp. ANT13_2, a novel actinomycete isolated from sediment in Antarctica.</title>
        <authorList>
            <person name="Sakdapetsiri C."/>
            <person name="Pinyakong O."/>
        </authorList>
    </citation>
    <scope>NUCLEOTIDE SEQUENCE [LARGE SCALE GENOMIC DNA]</scope>
    <source>
        <strain evidence="2 3">ANT13_2</strain>
    </source>
</reference>
<protein>
    <submittedName>
        <fullName evidence="2">N-acetyltransferase</fullName>
    </submittedName>
</protein>
<dbReference type="EMBL" id="JAAWVT010000002">
    <property type="protein sequence ID" value="NKG20558.1"/>
    <property type="molecule type" value="Genomic_DNA"/>
</dbReference>
<dbReference type="SUPFAM" id="SSF55729">
    <property type="entry name" value="Acyl-CoA N-acyltransferases (Nat)"/>
    <property type="match status" value="1"/>
</dbReference>
<comment type="caution">
    <text evidence="2">The sequence shown here is derived from an EMBL/GenBank/DDBJ whole genome shotgun (WGS) entry which is preliminary data.</text>
</comment>
<proteinExistence type="predicted"/>
<dbReference type="Proteomes" id="UP000746595">
    <property type="component" value="Unassembled WGS sequence"/>
</dbReference>
<evidence type="ECO:0000259" key="1">
    <source>
        <dbReference type="PROSITE" id="PS51186"/>
    </source>
</evidence>
<evidence type="ECO:0000313" key="3">
    <source>
        <dbReference type="Proteomes" id="UP000746595"/>
    </source>
</evidence>
<accession>A0ABX1G3F2</accession>
<sequence>MKLRTETPADRPNIHKLTIRAFTNPDSVTTPGEAALLAELYACDGYLPEYSVVAEVNGHIVGHVIATRGWLDGDIPLLGLGPLSVDPASQKQGIGAALLAEIRLRATQNGERAIVLLGHIEYYTRFGYVPAIPSGIIPSDSSWGDYFMVLNLSTAPLPKGKFRYAEPFGV</sequence>
<dbReference type="InterPro" id="IPR000182">
    <property type="entry name" value="GNAT_dom"/>
</dbReference>